<evidence type="ECO:0000256" key="1">
    <source>
        <dbReference type="ARBA" id="ARBA00004811"/>
    </source>
</evidence>
<keyword evidence="6 8" id="KW-0057">Aromatic amino acid biosynthesis</keyword>
<comment type="catalytic activity">
    <reaction evidence="7">
        <text>3-phosphoshikimate + phosphoenolpyruvate = 5-O-(1-carboxyvinyl)-3-phosphoshikimate + phosphate</text>
        <dbReference type="Rhea" id="RHEA:21256"/>
        <dbReference type="ChEBI" id="CHEBI:43474"/>
        <dbReference type="ChEBI" id="CHEBI:57701"/>
        <dbReference type="ChEBI" id="CHEBI:58702"/>
        <dbReference type="ChEBI" id="CHEBI:145989"/>
        <dbReference type="EC" id="2.5.1.19"/>
    </reaction>
    <physiologicalReaction direction="left-to-right" evidence="7">
        <dbReference type="Rhea" id="RHEA:21257"/>
    </physiologicalReaction>
</comment>
<dbReference type="PANTHER" id="PTHR21090:SF5">
    <property type="entry name" value="PENTAFUNCTIONAL AROM POLYPEPTIDE"/>
    <property type="match status" value="1"/>
</dbReference>
<comment type="pathway">
    <text evidence="1 8">Metabolic intermediate biosynthesis; chorismate biosynthesis; chorismate from D-erythrose 4-phosphate and phosphoenolpyruvate: step 6/7.</text>
</comment>
<dbReference type="NCBIfam" id="TIGR01356">
    <property type="entry name" value="aroA"/>
    <property type="match status" value="1"/>
</dbReference>
<dbReference type="GO" id="GO:0009423">
    <property type="term" value="P:chorismate biosynthetic process"/>
    <property type="evidence" value="ECO:0007669"/>
    <property type="project" value="UniProtKB-UniRule"/>
</dbReference>
<evidence type="ECO:0000256" key="8">
    <source>
        <dbReference type="RuleBase" id="RU004164"/>
    </source>
</evidence>
<dbReference type="InterPro" id="IPR036968">
    <property type="entry name" value="Enolpyruvate_Tfrase_sf"/>
</dbReference>
<protein>
    <recommendedName>
        <fullName evidence="3 8">3-phosphoshikimate 1-carboxyvinyltransferase</fullName>
        <ecNumber evidence="3 8">2.5.1.19</ecNumber>
    </recommendedName>
</protein>
<dbReference type="CDD" id="cd01556">
    <property type="entry name" value="EPSP_synthase"/>
    <property type="match status" value="1"/>
</dbReference>
<dbReference type="EC" id="2.5.1.19" evidence="3 8"/>
<dbReference type="PIRSF" id="PIRSF000505">
    <property type="entry name" value="EPSPS"/>
    <property type="match status" value="1"/>
</dbReference>
<reference evidence="10" key="1">
    <citation type="submission" date="2021-01" db="EMBL/GenBank/DDBJ databases">
        <authorList>
            <person name="Corre E."/>
            <person name="Pelletier E."/>
            <person name="Niang G."/>
            <person name="Scheremetjew M."/>
            <person name="Finn R."/>
            <person name="Kale V."/>
            <person name="Holt S."/>
            <person name="Cochrane G."/>
            <person name="Meng A."/>
            <person name="Brown T."/>
            <person name="Cohen L."/>
        </authorList>
    </citation>
    <scope>NUCLEOTIDE SEQUENCE</scope>
    <source>
        <strain evidence="10">SAG 63-3</strain>
    </source>
</reference>
<accession>A0A7S0YHR7</accession>
<dbReference type="UniPathway" id="UPA00053">
    <property type="reaction ID" value="UER00089"/>
</dbReference>
<organism evidence="10">
    <name type="scientific">Polytomella parva</name>
    <dbReference type="NCBI Taxonomy" id="51329"/>
    <lineage>
        <taxon>Eukaryota</taxon>
        <taxon>Viridiplantae</taxon>
        <taxon>Chlorophyta</taxon>
        <taxon>core chlorophytes</taxon>
        <taxon>Chlorophyceae</taxon>
        <taxon>CS clade</taxon>
        <taxon>Chlamydomonadales</taxon>
        <taxon>Chlamydomonadaceae</taxon>
        <taxon>Polytomella</taxon>
    </lineage>
</organism>
<dbReference type="Pfam" id="PF00275">
    <property type="entry name" value="EPSP_synthase"/>
    <property type="match status" value="1"/>
</dbReference>
<keyword evidence="4 8" id="KW-0028">Amino-acid biosynthesis</keyword>
<dbReference type="SUPFAM" id="SSF55205">
    <property type="entry name" value="EPT/RTPC-like"/>
    <property type="match status" value="1"/>
</dbReference>
<dbReference type="PROSITE" id="PS00104">
    <property type="entry name" value="EPSP_SYNTHASE_1"/>
    <property type="match status" value="1"/>
</dbReference>
<evidence type="ECO:0000256" key="5">
    <source>
        <dbReference type="ARBA" id="ARBA00022679"/>
    </source>
</evidence>
<dbReference type="InterPro" id="IPR001986">
    <property type="entry name" value="Enolpyruvate_Tfrase_dom"/>
</dbReference>
<evidence type="ECO:0000256" key="6">
    <source>
        <dbReference type="ARBA" id="ARBA00023141"/>
    </source>
</evidence>
<dbReference type="Gene3D" id="3.65.10.10">
    <property type="entry name" value="Enolpyruvate transferase domain"/>
    <property type="match status" value="2"/>
</dbReference>
<evidence type="ECO:0000256" key="7">
    <source>
        <dbReference type="ARBA" id="ARBA00044633"/>
    </source>
</evidence>
<dbReference type="InterPro" id="IPR023193">
    <property type="entry name" value="EPSP_synthase_CS"/>
</dbReference>
<dbReference type="FunFam" id="3.65.10.10:FF:000004">
    <property type="entry name" value="3-phosphoshikimate 1-carboxyvinyltransferase"/>
    <property type="match status" value="1"/>
</dbReference>
<sequence length="492" mass="52716">MEVRISNSTRLNTSLKSAGRLQPCILRKNLANHAVNRFVSKNNIKCFSKGNQDSLLIQPIKNINGTVRLPGSKSLSNRILLLSSLAEGTTHIENILDSDDIRYMIGALKVLGIPLKEEWGKSEITVGGCGGCFAVNGGELFLGNAGTAMRPLCAAVAAAGRGKFVLDGVARMRERPIQDLVDGLTQLGVDAKCVLGTGCPPVHIAAEGLRGGVVHLSGKVSSQYLTALLMASPLASKDGPPVEIKIRDELVSQPYVKMTVQLMEDFGVKVELRDGLQHLVIPPGQTYKSPGKAFVEGDASSASYFLAGAAITGGRVRIEGCGSRSLQGDVRFAQVMGLMGCNVEWEPYAITVTGPTAFGKTLKAIDHDCNDIPDAAMTAAVVALFAEGTTTIRNVYNWRVKETERMKAIVTELRKLGAEVEEGYDYCRITPPVGGAAGIRAGVSIDTYDDHRMAMAFSLAACGPVPVRINDPGCTRKTFPKYFDFLEKVVSR</sequence>
<comment type="similarity">
    <text evidence="2 8">Belongs to the EPSP synthase family.</text>
</comment>
<keyword evidence="5 8" id="KW-0808">Transferase</keyword>
<dbReference type="PROSITE" id="PS00885">
    <property type="entry name" value="EPSP_SYNTHASE_2"/>
    <property type="match status" value="1"/>
</dbReference>
<dbReference type="GO" id="GO:0008652">
    <property type="term" value="P:amino acid biosynthetic process"/>
    <property type="evidence" value="ECO:0007669"/>
    <property type="project" value="UniProtKB-KW"/>
</dbReference>
<evidence type="ECO:0000259" key="9">
    <source>
        <dbReference type="Pfam" id="PF00275"/>
    </source>
</evidence>
<dbReference type="EMBL" id="HBFM01019459">
    <property type="protein sequence ID" value="CAD8776820.1"/>
    <property type="molecule type" value="Transcribed_RNA"/>
</dbReference>
<feature type="domain" description="Enolpyruvate transferase" evidence="9">
    <location>
        <begin position="57"/>
        <end position="485"/>
    </location>
</feature>
<evidence type="ECO:0000256" key="2">
    <source>
        <dbReference type="ARBA" id="ARBA00009948"/>
    </source>
</evidence>
<dbReference type="GO" id="GO:0003866">
    <property type="term" value="F:3-phosphoshikimate 1-carboxyvinyltransferase activity"/>
    <property type="evidence" value="ECO:0007669"/>
    <property type="project" value="UniProtKB-UniRule"/>
</dbReference>
<dbReference type="InterPro" id="IPR006264">
    <property type="entry name" value="EPSP_synthase"/>
</dbReference>
<evidence type="ECO:0000256" key="4">
    <source>
        <dbReference type="ARBA" id="ARBA00022605"/>
    </source>
</evidence>
<dbReference type="HAMAP" id="MF_00210">
    <property type="entry name" value="EPSP_synth"/>
    <property type="match status" value="1"/>
</dbReference>
<evidence type="ECO:0000313" key="10">
    <source>
        <dbReference type="EMBL" id="CAD8776820.1"/>
    </source>
</evidence>
<proteinExistence type="inferred from homology"/>
<evidence type="ECO:0000256" key="3">
    <source>
        <dbReference type="ARBA" id="ARBA00012450"/>
    </source>
</evidence>
<gene>
    <name evidence="10" type="ORF">PPAR00522_LOCUS12681</name>
</gene>
<dbReference type="InterPro" id="IPR013792">
    <property type="entry name" value="RNA3'P_cycl/enolpyr_Trfase_a/b"/>
</dbReference>
<name>A0A7S0YHR7_9CHLO</name>
<dbReference type="PANTHER" id="PTHR21090">
    <property type="entry name" value="AROM/DEHYDROQUINATE SYNTHASE"/>
    <property type="match status" value="1"/>
</dbReference>
<dbReference type="AlphaFoldDB" id="A0A7S0YHR7"/>
<dbReference type="GO" id="GO:0009073">
    <property type="term" value="P:aromatic amino acid family biosynthetic process"/>
    <property type="evidence" value="ECO:0007669"/>
    <property type="project" value="UniProtKB-UniRule"/>
</dbReference>